<feature type="region of interest" description="Disordered" evidence="2">
    <location>
        <begin position="625"/>
        <end position="700"/>
    </location>
</feature>
<dbReference type="PROSITE" id="PS50082">
    <property type="entry name" value="WD_REPEATS_2"/>
    <property type="match status" value="1"/>
</dbReference>
<evidence type="ECO:0000313" key="3">
    <source>
        <dbReference type="EMBL" id="ROT64471.1"/>
    </source>
</evidence>
<dbReference type="PANTHER" id="PTHR22874">
    <property type="entry name" value="ACTIVATING MOLECULE IN BECN1-REGULATED AUTOPHAGY PROTEIN 1"/>
    <property type="match status" value="1"/>
</dbReference>
<feature type="compositionally biased region" description="Polar residues" evidence="2">
    <location>
        <begin position="247"/>
        <end position="280"/>
    </location>
</feature>
<protein>
    <submittedName>
        <fullName evidence="3">Activating molecule in BECN1-regulated autophagy protein 1</fullName>
    </submittedName>
</protein>
<dbReference type="InterPro" id="IPR036322">
    <property type="entry name" value="WD40_repeat_dom_sf"/>
</dbReference>
<keyword evidence="4" id="KW-1185">Reference proteome</keyword>
<feature type="compositionally biased region" description="Polar residues" evidence="2">
    <location>
        <begin position="478"/>
        <end position="493"/>
    </location>
</feature>
<sequence length="852" mass="93028">MSRAKSKVASTHGDHNIYVSEVKTGRCICTLEGHPRTPWCVAFHPASNEIIASGCLGGEVRVWDLKGGSEVWTTEKNTVIASLAFHPTDQVLVIATFNEIYFWDWFQPHPFAKISTADEKEKVRYVKFDPLGHKLITGIANTSHDRQSHGASRTSGCTNGSFPSHSELVEREQQLSHRYNQLSSQYLNLMSRYEALTSRNFNNVPRTSSRIDRGTDPIDPPPTQGQQALLNQARQFARQVTEERRATLQSQESTGEISRNRTTWGSQDLHSGRDSQATNDLNVRLEEDYGLSAVRTLRQIISDDSASSSSLDSSSSATSGTSGISERNTRLSLLWTSRLHRPGQDSDSAGEASSVQSLGDNAVSGMGDLRAPMGGEEGVTGSRRGDNFVLDRRNYRRTDDRGSDEDDVTVGPVGPNLRSTGSQSERQGTLWGYFTSNGSVIQPGRSRVPRENRTETEIENSGNNTAENVIGSDEPENSQESAVQQSVENNGAPSSDPHILSQSTGTAPATRGTDPVRLGNTGEIPPSDANEDLAVPGPSGLSGMPRSQMSSLSSATRYPRSSSLDPQFGVQLLSRHIENMQRICRAHLEITRHRHEILRLQQIRSMLYDIQHQIHSLRVSVDQSMEDLNGPSADSPPTTSQRVGIPNEDDPSAQPPSLGPSDNVSSLPLIRHWSRTSPRTVARLQRGPFGTRTRSRHSHRPWVMSPCMLRRIPRRRAVRTRLTLPGLSASHHGASGALGGGLDRTTSPTRGLIEPGASASGTGAVIGPLPTPPPDQGDSEEQPRDIVRIISGNQYGAHTRTERLRERQEALEQQERRLQGFLNASSPASSTTSSVTSSASQDHEEDPPSPPG</sequence>
<dbReference type="Gene3D" id="2.130.10.10">
    <property type="entry name" value="YVTN repeat-like/Quinoprotein amine dehydrogenase"/>
    <property type="match status" value="1"/>
</dbReference>
<dbReference type="OrthoDB" id="6363363at2759"/>
<dbReference type="Pfam" id="PF00400">
    <property type="entry name" value="WD40"/>
    <property type="match status" value="1"/>
</dbReference>
<dbReference type="GO" id="GO:1990756">
    <property type="term" value="F:ubiquitin-like ligase-substrate adaptor activity"/>
    <property type="evidence" value="ECO:0007669"/>
    <property type="project" value="TreeGrafter"/>
</dbReference>
<dbReference type="InterPro" id="IPR001680">
    <property type="entry name" value="WD40_rpt"/>
</dbReference>
<dbReference type="EMBL" id="QCYY01003247">
    <property type="protein sequence ID" value="ROT64471.1"/>
    <property type="molecule type" value="Genomic_DNA"/>
</dbReference>
<feature type="compositionally biased region" description="Polar residues" evidence="2">
    <location>
        <begin position="545"/>
        <end position="564"/>
    </location>
</feature>
<feature type="compositionally biased region" description="Acidic residues" evidence="2">
    <location>
        <begin position="843"/>
        <end position="852"/>
    </location>
</feature>
<feature type="compositionally biased region" description="Basic and acidic residues" evidence="2">
    <location>
        <begin position="383"/>
        <end position="401"/>
    </location>
</feature>
<dbReference type="InterPro" id="IPR052596">
    <property type="entry name" value="AMBRA1_autophagy"/>
</dbReference>
<dbReference type="AlphaFoldDB" id="A0A3R7P9D5"/>
<proteinExistence type="predicted"/>
<feature type="region of interest" description="Disordered" evidence="2">
    <location>
        <begin position="203"/>
        <end position="225"/>
    </location>
</feature>
<gene>
    <name evidence="3" type="ORF">C7M84_017563</name>
</gene>
<dbReference type="GO" id="GO:0000423">
    <property type="term" value="P:mitophagy"/>
    <property type="evidence" value="ECO:0007669"/>
    <property type="project" value="TreeGrafter"/>
</dbReference>
<dbReference type="Proteomes" id="UP000283509">
    <property type="component" value="Unassembled WGS sequence"/>
</dbReference>
<dbReference type="SMART" id="SM00320">
    <property type="entry name" value="WD40"/>
    <property type="match status" value="2"/>
</dbReference>
<evidence type="ECO:0000313" key="4">
    <source>
        <dbReference type="Proteomes" id="UP000283509"/>
    </source>
</evidence>
<feature type="compositionally biased region" description="Polar residues" evidence="2">
    <location>
        <begin position="417"/>
        <end position="427"/>
    </location>
</feature>
<feature type="repeat" description="WD" evidence="1">
    <location>
        <begin position="31"/>
        <end position="73"/>
    </location>
</feature>
<comment type="caution">
    <text evidence="3">The sequence shown here is derived from an EMBL/GenBank/DDBJ whole genome shotgun (WGS) entry which is preliminary data.</text>
</comment>
<reference evidence="3 4" key="1">
    <citation type="submission" date="2018-04" db="EMBL/GenBank/DDBJ databases">
        <authorList>
            <person name="Zhang X."/>
            <person name="Yuan J."/>
            <person name="Li F."/>
            <person name="Xiang J."/>
        </authorList>
    </citation>
    <scope>NUCLEOTIDE SEQUENCE [LARGE SCALE GENOMIC DNA]</scope>
    <source>
        <tissue evidence="3">Muscle</tissue>
    </source>
</reference>
<evidence type="ECO:0000256" key="1">
    <source>
        <dbReference type="PROSITE-ProRule" id="PRU00221"/>
    </source>
</evidence>
<feature type="region of interest" description="Disordered" evidence="2">
    <location>
        <begin position="754"/>
        <end position="781"/>
    </location>
</feature>
<name>A0A3R7P9D5_PENVA</name>
<dbReference type="STRING" id="6689.A0A3R7P9D5"/>
<feature type="region of interest" description="Disordered" evidence="2">
    <location>
        <begin position="238"/>
        <end position="280"/>
    </location>
</feature>
<dbReference type="GO" id="GO:0080008">
    <property type="term" value="C:Cul4-RING E3 ubiquitin ligase complex"/>
    <property type="evidence" value="ECO:0007669"/>
    <property type="project" value="TreeGrafter"/>
</dbReference>
<organism evidence="3 4">
    <name type="scientific">Penaeus vannamei</name>
    <name type="common">Whiteleg shrimp</name>
    <name type="synonym">Litopenaeus vannamei</name>
    <dbReference type="NCBI Taxonomy" id="6689"/>
    <lineage>
        <taxon>Eukaryota</taxon>
        <taxon>Metazoa</taxon>
        <taxon>Ecdysozoa</taxon>
        <taxon>Arthropoda</taxon>
        <taxon>Crustacea</taxon>
        <taxon>Multicrustacea</taxon>
        <taxon>Malacostraca</taxon>
        <taxon>Eumalacostraca</taxon>
        <taxon>Eucarida</taxon>
        <taxon>Decapoda</taxon>
        <taxon>Dendrobranchiata</taxon>
        <taxon>Penaeoidea</taxon>
        <taxon>Penaeidae</taxon>
        <taxon>Penaeus</taxon>
    </lineage>
</organism>
<keyword evidence="1" id="KW-0853">WD repeat</keyword>
<feature type="compositionally biased region" description="Polar residues" evidence="2">
    <location>
        <begin position="149"/>
        <end position="162"/>
    </location>
</feature>
<feature type="compositionally biased region" description="Low complexity" evidence="2">
    <location>
        <begin position="824"/>
        <end position="840"/>
    </location>
</feature>
<dbReference type="GO" id="GO:0000045">
    <property type="term" value="P:autophagosome assembly"/>
    <property type="evidence" value="ECO:0007669"/>
    <property type="project" value="TreeGrafter"/>
</dbReference>
<evidence type="ECO:0000256" key="2">
    <source>
        <dbReference type="SAM" id="MobiDB-lite"/>
    </source>
</evidence>
<accession>A0A3R7P9D5</accession>
<dbReference type="InterPro" id="IPR015943">
    <property type="entry name" value="WD40/YVTN_repeat-like_dom_sf"/>
</dbReference>
<dbReference type="SUPFAM" id="SSF50978">
    <property type="entry name" value="WD40 repeat-like"/>
    <property type="match status" value="1"/>
</dbReference>
<feature type="region of interest" description="Disordered" evidence="2">
    <location>
        <begin position="303"/>
        <end position="325"/>
    </location>
</feature>
<feature type="region of interest" description="Disordered" evidence="2">
    <location>
        <begin position="142"/>
        <end position="162"/>
    </location>
</feature>
<reference evidence="3 4" key="2">
    <citation type="submission" date="2019-01" db="EMBL/GenBank/DDBJ databases">
        <title>The decoding of complex shrimp genome reveals the adaptation for benthos swimmer, frequently molting mechanism and breeding impact on genome.</title>
        <authorList>
            <person name="Sun Y."/>
            <person name="Gao Y."/>
            <person name="Yu Y."/>
        </authorList>
    </citation>
    <scope>NUCLEOTIDE SEQUENCE [LARGE SCALE GENOMIC DNA]</scope>
    <source>
        <tissue evidence="3">Muscle</tissue>
    </source>
</reference>
<dbReference type="PANTHER" id="PTHR22874:SF1">
    <property type="entry name" value="ACTIVATING MOLECULE IN BECN1-REGULATED AUTOPHAGY PROTEIN 1"/>
    <property type="match status" value="1"/>
</dbReference>
<feature type="region of interest" description="Disordered" evidence="2">
    <location>
        <begin position="814"/>
        <end position="852"/>
    </location>
</feature>
<feature type="region of interest" description="Disordered" evidence="2">
    <location>
        <begin position="340"/>
        <end position="564"/>
    </location>
</feature>
<feature type="compositionally biased region" description="Polar residues" evidence="2">
    <location>
        <begin position="345"/>
        <end position="359"/>
    </location>
</feature>